<name>A0A6A4W8B2_AMPAM</name>
<feature type="domain" description="Apple" evidence="2">
    <location>
        <begin position="58"/>
        <end position="103"/>
    </location>
</feature>
<evidence type="ECO:0000313" key="4">
    <source>
        <dbReference type="Proteomes" id="UP000440578"/>
    </source>
</evidence>
<gene>
    <name evidence="3" type="ORF">FJT64_003378</name>
</gene>
<dbReference type="AlphaFoldDB" id="A0A6A4W8B2"/>
<dbReference type="Proteomes" id="UP000440578">
    <property type="component" value="Unassembled WGS sequence"/>
</dbReference>
<comment type="caution">
    <text evidence="3">The sequence shown here is derived from an EMBL/GenBank/DDBJ whole genome shotgun (WGS) entry which is preliminary data.</text>
</comment>
<accession>A0A6A4W8B2</accession>
<sequence>MGRLRVTRLSLPVALVLCGVLLHLPPSTKACQETAWTNGYLSAGTAMETFTLRPGRGSACACCSFCNSNANCASLNYNIKSRECLLFNYVANYTSITASSDWRYFVMPGRSQHEQFCREDSDCLQSGDSCRGRVCTDLSAITCKVIYEVFGSGDRLGGEILAYGWMNGKDIRLICRMTTEWPGFTSIFRNRKSSASITRDNVRSYNADLSAGTEVQAGLEMADLMRQLHSEGQYQLRTIAKCSNSPAFDGELVTEARLDRGQPVFVEVSDATAAGDASQTDVASITSVSLPYLLPSEEDIVNVKINVELEGAAVGQVAMPLARTDRWLSFESVAVFIRE</sequence>
<evidence type="ECO:0000256" key="1">
    <source>
        <dbReference type="SAM" id="SignalP"/>
    </source>
</evidence>
<reference evidence="3 4" key="1">
    <citation type="submission" date="2019-07" db="EMBL/GenBank/DDBJ databases">
        <title>Draft genome assembly of a fouling barnacle, Amphibalanus amphitrite (Darwin, 1854): The first reference genome for Thecostraca.</title>
        <authorList>
            <person name="Kim W."/>
        </authorList>
    </citation>
    <scope>NUCLEOTIDE SEQUENCE [LARGE SCALE GENOMIC DNA]</scope>
    <source>
        <strain evidence="3">SNU_AA5</strain>
        <tissue evidence="3">Soma without cirri and trophi</tissue>
    </source>
</reference>
<organism evidence="3 4">
    <name type="scientific">Amphibalanus amphitrite</name>
    <name type="common">Striped barnacle</name>
    <name type="synonym">Balanus amphitrite</name>
    <dbReference type="NCBI Taxonomy" id="1232801"/>
    <lineage>
        <taxon>Eukaryota</taxon>
        <taxon>Metazoa</taxon>
        <taxon>Ecdysozoa</taxon>
        <taxon>Arthropoda</taxon>
        <taxon>Crustacea</taxon>
        <taxon>Multicrustacea</taxon>
        <taxon>Cirripedia</taxon>
        <taxon>Thoracica</taxon>
        <taxon>Thoracicalcarea</taxon>
        <taxon>Balanomorpha</taxon>
        <taxon>Balanoidea</taxon>
        <taxon>Balanidae</taxon>
        <taxon>Amphibalaninae</taxon>
        <taxon>Amphibalanus</taxon>
    </lineage>
</organism>
<dbReference type="InterPro" id="IPR003609">
    <property type="entry name" value="Pan_app"/>
</dbReference>
<evidence type="ECO:0000313" key="3">
    <source>
        <dbReference type="EMBL" id="KAF0299910.1"/>
    </source>
</evidence>
<feature type="chain" id="PRO_5025593156" description="Apple domain-containing protein" evidence="1">
    <location>
        <begin position="31"/>
        <end position="339"/>
    </location>
</feature>
<feature type="signal peptide" evidence="1">
    <location>
        <begin position="1"/>
        <end position="30"/>
    </location>
</feature>
<dbReference type="EMBL" id="VIIS01001314">
    <property type="protein sequence ID" value="KAF0299910.1"/>
    <property type="molecule type" value="Genomic_DNA"/>
</dbReference>
<keyword evidence="4" id="KW-1185">Reference proteome</keyword>
<keyword evidence="1" id="KW-0732">Signal</keyword>
<proteinExistence type="predicted"/>
<protein>
    <recommendedName>
        <fullName evidence="2">Apple domain-containing protein</fullName>
    </recommendedName>
</protein>
<dbReference type="Pfam" id="PF00024">
    <property type="entry name" value="PAN_1"/>
    <property type="match status" value="1"/>
</dbReference>
<evidence type="ECO:0000259" key="2">
    <source>
        <dbReference type="Pfam" id="PF00024"/>
    </source>
</evidence>